<comment type="similarity">
    <text evidence="1">Belongs to the OPA3 family.</text>
</comment>
<accession>A0A151WPY2</accession>
<name>A0A151WPY2_9HYME</name>
<feature type="compositionally biased region" description="Polar residues" evidence="3">
    <location>
        <begin position="183"/>
        <end position="196"/>
    </location>
</feature>
<evidence type="ECO:0000256" key="1">
    <source>
        <dbReference type="ARBA" id="ARBA00007584"/>
    </source>
</evidence>
<organism evidence="4 5">
    <name type="scientific">Mycetomoellerius zeteki</name>
    <dbReference type="NCBI Taxonomy" id="64791"/>
    <lineage>
        <taxon>Eukaryota</taxon>
        <taxon>Metazoa</taxon>
        <taxon>Ecdysozoa</taxon>
        <taxon>Arthropoda</taxon>
        <taxon>Hexapoda</taxon>
        <taxon>Insecta</taxon>
        <taxon>Pterygota</taxon>
        <taxon>Neoptera</taxon>
        <taxon>Endopterygota</taxon>
        <taxon>Hymenoptera</taxon>
        <taxon>Apocrita</taxon>
        <taxon>Aculeata</taxon>
        <taxon>Formicoidea</taxon>
        <taxon>Formicidae</taxon>
        <taxon>Myrmicinae</taxon>
        <taxon>Mycetomoellerius</taxon>
    </lineage>
</organism>
<reference evidence="4 5" key="1">
    <citation type="submission" date="2015-09" db="EMBL/GenBank/DDBJ databases">
        <title>Trachymyrmex zeteki WGS genome.</title>
        <authorList>
            <person name="Nygaard S."/>
            <person name="Hu H."/>
            <person name="Boomsma J."/>
            <person name="Zhang G."/>
        </authorList>
    </citation>
    <scope>NUCLEOTIDE SEQUENCE [LARGE SCALE GENOMIC DNA]</scope>
    <source>
        <strain evidence="4">Tzet28-1</strain>
        <tissue evidence="4">Whole body</tissue>
    </source>
</reference>
<dbReference type="OrthoDB" id="2129069at2759"/>
<dbReference type="EMBL" id="KQ982850">
    <property type="protein sequence ID" value="KYQ49962.1"/>
    <property type="molecule type" value="Genomic_DNA"/>
</dbReference>
<dbReference type="PANTHER" id="PTHR12499">
    <property type="entry name" value="OPTIC ATROPHY 3 PROTEIN OPA3"/>
    <property type="match status" value="1"/>
</dbReference>
<dbReference type="PANTHER" id="PTHR12499:SF0">
    <property type="entry name" value="OPTIC ATROPHY 3 PROTEIN"/>
    <property type="match status" value="1"/>
</dbReference>
<protein>
    <recommendedName>
        <fullName evidence="6">OPA3-like protein</fullName>
    </recommendedName>
</protein>
<dbReference type="Proteomes" id="UP000075809">
    <property type="component" value="Unassembled WGS sequence"/>
</dbReference>
<dbReference type="KEGG" id="mzt:108727645"/>
<evidence type="ECO:0000313" key="4">
    <source>
        <dbReference type="EMBL" id="KYQ49962.1"/>
    </source>
</evidence>
<proteinExistence type="inferred from homology"/>
<dbReference type="InterPro" id="IPR010754">
    <property type="entry name" value="OPA3-like"/>
</dbReference>
<keyword evidence="5" id="KW-1185">Reference proteome</keyword>
<dbReference type="GO" id="GO:0019216">
    <property type="term" value="P:regulation of lipid metabolic process"/>
    <property type="evidence" value="ECO:0007669"/>
    <property type="project" value="TreeGrafter"/>
</dbReference>
<dbReference type="GO" id="GO:0005739">
    <property type="term" value="C:mitochondrion"/>
    <property type="evidence" value="ECO:0007669"/>
    <property type="project" value="TreeGrafter"/>
</dbReference>
<dbReference type="Pfam" id="PF07047">
    <property type="entry name" value="OPA3"/>
    <property type="match status" value="1"/>
</dbReference>
<evidence type="ECO:0000256" key="2">
    <source>
        <dbReference type="ARBA" id="ARBA00023054"/>
    </source>
</evidence>
<evidence type="ECO:0000256" key="3">
    <source>
        <dbReference type="SAM" id="MobiDB-lite"/>
    </source>
</evidence>
<sequence length="219" mass="24791">MPVGVFPALKLGVLFVKQISKPLAKFLVNQAKSRPIFRTYFIIPPAQFYHWAEVKAKMYVMNLGKPTKVAKLNEAMAIELGAGLIGELIIFGVAGACVILEYNRQVTKEAKKEEIRQMQIQKFTDDIQALHNVSLQQEAQIHYLQSAIHELAKHTKHKLPELVLRPINNSSNNLEDDMRKNCNKNSKNSTETNLGSENTSLIERAIVYYNKELKGDKLS</sequence>
<evidence type="ECO:0008006" key="6">
    <source>
        <dbReference type="Google" id="ProtNLM"/>
    </source>
</evidence>
<feature type="region of interest" description="Disordered" evidence="3">
    <location>
        <begin position="173"/>
        <end position="196"/>
    </location>
</feature>
<gene>
    <name evidence="4" type="ORF">ALC60_10984</name>
</gene>
<evidence type="ECO:0000313" key="5">
    <source>
        <dbReference type="Proteomes" id="UP000075809"/>
    </source>
</evidence>
<keyword evidence="2" id="KW-0175">Coiled coil</keyword>
<dbReference type="AlphaFoldDB" id="A0A151WPY2"/>